<dbReference type="EMBL" id="JARKIK010000026">
    <property type="protein sequence ID" value="KAK8742970.1"/>
    <property type="molecule type" value="Genomic_DNA"/>
</dbReference>
<organism evidence="4 5">
    <name type="scientific">Cherax quadricarinatus</name>
    <name type="common">Australian red claw crayfish</name>
    <dbReference type="NCBI Taxonomy" id="27406"/>
    <lineage>
        <taxon>Eukaryota</taxon>
        <taxon>Metazoa</taxon>
        <taxon>Ecdysozoa</taxon>
        <taxon>Arthropoda</taxon>
        <taxon>Crustacea</taxon>
        <taxon>Multicrustacea</taxon>
        <taxon>Malacostraca</taxon>
        <taxon>Eumalacostraca</taxon>
        <taxon>Eucarida</taxon>
        <taxon>Decapoda</taxon>
        <taxon>Pleocyemata</taxon>
        <taxon>Astacidea</taxon>
        <taxon>Parastacoidea</taxon>
        <taxon>Parastacidae</taxon>
        <taxon>Cherax</taxon>
    </lineage>
</organism>
<dbReference type="InterPro" id="IPR036508">
    <property type="entry name" value="Chitin-bd_dom_sf"/>
</dbReference>
<evidence type="ECO:0000313" key="5">
    <source>
        <dbReference type="Proteomes" id="UP001445076"/>
    </source>
</evidence>
<dbReference type="Pfam" id="PF01607">
    <property type="entry name" value="CBM_14"/>
    <property type="match status" value="1"/>
</dbReference>
<proteinExistence type="predicted"/>
<comment type="caution">
    <text evidence="4">The sequence shown here is derived from an EMBL/GenBank/DDBJ whole genome shotgun (WGS) entry which is preliminary data.</text>
</comment>
<evidence type="ECO:0000259" key="3">
    <source>
        <dbReference type="PROSITE" id="PS50940"/>
    </source>
</evidence>
<dbReference type="Proteomes" id="UP001445076">
    <property type="component" value="Unassembled WGS sequence"/>
</dbReference>
<keyword evidence="2" id="KW-0812">Transmembrane</keyword>
<keyword evidence="5" id="KW-1185">Reference proteome</keyword>
<feature type="compositionally biased region" description="Basic and acidic residues" evidence="1">
    <location>
        <begin position="135"/>
        <end position="145"/>
    </location>
</feature>
<evidence type="ECO:0000256" key="2">
    <source>
        <dbReference type="SAM" id="Phobius"/>
    </source>
</evidence>
<feature type="non-terminal residue" evidence="4">
    <location>
        <position position="1"/>
    </location>
</feature>
<dbReference type="PANTHER" id="PTHR22933:SF42">
    <property type="entry name" value="FI18455P1-RELATED"/>
    <property type="match status" value="1"/>
</dbReference>
<accession>A0AAW0XJ01</accession>
<dbReference type="InterPro" id="IPR052976">
    <property type="entry name" value="Scoloptoxin-like"/>
</dbReference>
<evidence type="ECO:0000313" key="4">
    <source>
        <dbReference type="EMBL" id="KAK8742970.1"/>
    </source>
</evidence>
<protein>
    <recommendedName>
        <fullName evidence="3">Chitin-binding type-2 domain-containing protein</fullName>
    </recommendedName>
</protein>
<dbReference type="SMART" id="SM00494">
    <property type="entry name" value="ChtBD2"/>
    <property type="match status" value="1"/>
</dbReference>
<dbReference type="GO" id="GO:0005576">
    <property type="term" value="C:extracellular region"/>
    <property type="evidence" value="ECO:0007669"/>
    <property type="project" value="InterPro"/>
</dbReference>
<feature type="domain" description="Chitin-binding type-2" evidence="3">
    <location>
        <begin position="60"/>
        <end position="118"/>
    </location>
</feature>
<dbReference type="PROSITE" id="PS50940">
    <property type="entry name" value="CHIT_BIND_II"/>
    <property type="match status" value="1"/>
</dbReference>
<dbReference type="PANTHER" id="PTHR22933">
    <property type="entry name" value="FI18007P1-RELATED"/>
    <property type="match status" value="1"/>
</dbReference>
<feature type="region of interest" description="Disordered" evidence="1">
    <location>
        <begin position="135"/>
        <end position="164"/>
    </location>
</feature>
<sequence length="164" mass="18387">AGPYLLYLRRMVFRVSAVGSLLALAASTTLIVAASSRGRRQVGAAGVDYPTYSEVPPGLTFTCTDKIPGYYADPEAQCQVWHWCVPGGRRYSFLCPNQTLFNQLYRVCDWWFNVDCSGSPDNYNINEDLYKIPEDIGTRVSRSDNPDPLEEEQEEKEEESSGEA</sequence>
<keyword evidence="2" id="KW-1133">Transmembrane helix</keyword>
<keyword evidence="2" id="KW-0472">Membrane</keyword>
<evidence type="ECO:0000256" key="1">
    <source>
        <dbReference type="SAM" id="MobiDB-lite"/>
    </source>
</evidence>
<dbReference type="Gene3D" id="2.170.140.10">
    <property type="entry name" value="Chitin binding domain"/>
    <property type="match status" value="1"/>
</dbReference>
<dbReference type="GO" id="GO:0008061">
    <property type="term" value="F:chitin binding"/>
    <property type="evidence" value="ECO:0007669"/>
    <property type="project" value="InterPro"/>
</dbReference>
<feature type="transmembrane region" description="Helical" evidence="2">
    <location>
        <begin position="12"/>
        <end position="33"/>
    </location>
</feature>
<dbReference type="InterPro" id="IPR002557">
    <property type="entry name" value="Chitin-bd_dom"/>
</dbReference>
<dbReference type="AlphaFoldDB" id="A0AAW0XJ01"/>
<reference evidence="4 5" key="1">
    <citation type="journal article" date="2024" name="BMC Genomics">
        <title>Genome assembly of redclaw crayfish (Cherax quadricarinatus) provides insights into its immune adaptation and hypoxia tolerance.</title>
        <authorList>
            <person name="Liu Z."/>
            <person name="Zheng J."/>
            <person name="Li H."/>
            <person name="Fang K."/>
            <person name="Wang S."/>
            <person name="He J."/>
            <person name="Zhou D."/>
            <person name="Weng S."/>
            <person name="Chi M."/>
            <person name="Gu Z."/>
            <person name="He J."/>
            <person name="Li F."/>
            <person name="Wang M."/>
        </authorList>
    </citation>
    <scope>NUCLEOTIDE SEQUENCE [LARGE SCALE GENOMIC DNA]</scope>
    <source>
        <strain evidence="4">ZL_2023a</strain>
    </source>
</reference>
<gene>
    <name evidence="4" type="ORF">OTU49_001458</name>
</gene>
<dbReference type="SUPFAM" id="SSF57625">
    <property type="entry name" value="Invertebrate chitin-binding proteins"/>
    <property type="match status" value="1"/>
</dbReference>
<feature type="compositionally biased region" description="Acidic residues" evidence="1">
    <location>
        <begin position="147"/>
        <end position="164"/>
    </location>
</feature>
<name>A0AAW0XJ01_CHEQU</name>